<dbReference type="HOGENOM" id="CLU_052484_1_0_11"/>
<name>A0A0A7I985_9BIFI</name>
<evidence type="ECO:0000259" key="1">
    <source>
        <dbReference type="Pfam" id="PF13556"/>
    </source>
</evidence>
<dbReference type="PANTHER" id="PTHR33744">
    <property type="entry name" value="CARBOHYDRATE DIACID REGULATOR"/>
    <property type="match status" value="1"/>
</dbReference>
<evidence type="ECO:0000313" key="2">
    <source>
        <dbReference type="EMBL" id="AIZ15805.1"/>
    </source>
</evidence>
<dbReference type="InterPro" id="IPR042070">
    <property type="entry name" value="PucR_C-HTH_sf"/>
</dbReference>
<accession>A0A0A7I985</accession>
<dbReference type="AlphaFoldDB" id="A0A0A7I985"/>
<dbReference type="Gene3D" id="1.20.5.5100">
    <property type="match status" value="1"/>
</dbReference>
<dbReference type="Gene3D" id="3.30.70.2730">
    <property type="match status" value="1"/>
</dbReference>
<sequence>MEGSEQADILDLLAGHTDDTTIMRLTFECLLAGLDDDRVVSLLNIIGWRGDFSCFAIGGEPAESLGATASAVSKAIADLGGEAPLIGTYGRYVLVCMRVQSAVSPEVACTAVSGAFSAAPLYLTPVRTGAQGASHTLHETLFSLQAAPSLQHAPRPLRADDLLPERALLGDEIAREELYCNVYRVLHGEHADDPTFLTVSTFLSYGGSLELTAKELNIHPNTVRYRLKRAAETTGWDATDPRDAFVLNTAIAIGRMRDA</sequence>
<dbReference type="InterPro" id="IPR051448">
    <property type="entry name" value="CdaR-like_regulators"/>
</dbReference>
<dbReference type="Pfam" id="PF13556">
    <property type="entry name" value="HTH_30"/>
    <property type="match status" value="1"/>
</dbReference>
<dbReference type="PANTHER" id="PTHR33744:SF7">
    <property type="entry name" value="PUCR FAMILY TRANSCRIPTIONAL REGULATOR"/>
    <property type="match status" value="1"/>
</dbReference>
<feature type="domain" description="PucR C-terminal helix-turn-helix" evidence="1">
    <location>
        <begin position="198"/>
        <end position="252"/>
    </location>
</feature>
<evidence type="ECO:0000313" key="3">
    <source>
        <dbReference type="Proteomes" id="UP000030636"/>
    </source>
</evidence>
<dbReference type="Gene3D" id="1.10.10.2840">
    <property type="entry name" value="PucR C-terminal helix-turn-helix domain"/>
    <property type="match status" value="1"/>
</dbReference>
<dbReference type="RefSeq" id="WP_039171116.1">
    <property type="nucleotide sequence ID" value="NZ_CP007457.1"/>
</dbReference>
<dbReference type="KEGG" id="bpsp:AH67_01670"/>
<dbReference type="InterPro" id="IPR025736">
    <property type="entry name" value="PucR_C-HTH_dom"/>
</dbReference>
<dbReference type="STRING" id="1447715.AH67_01670"/>
<proteinExistence type="predicted"/>
<keyword evidence="3" id="KW-1185">Reference proteome</keyword>
<dbReference type="OrthoDB" id="3246591at2"/>
<protein>
    <submittedName>
        <fullName evidence="2">Polyketide synthase regulator</fullName>
    </submittedName>
</protein>
<reference evidence="2 3" key="1">
    <citation type="journal article" date="2015" name="Genome Announc.">
        <title>Bifidobacterium pseudolongum Strain PV8-2, Isolated from a Stool Sample of an Anemic Kenyan Infant.</title>
        <authorList>
            <person name="Vazquez-Gutierrez P."/>
            <person name="Lacroix C."/>
            <person name="Chassard C."/>
            <person name="Klumpp J."/>
            <person name="Stevens M.J."/>
            <person name="Jans C."/>
        </authorList>
    </citation>
    <scope>NUCLEOTIDE SEQUENCE [LARGE SCALE GENOMIC DNA]</scope>
    <source>
        <strain evidence="2 3">PV8-2</strain>
    </source>
</reference>
<gene>
    <name evidence="2" type="ORF">AH67_01670</name>
</gene>
<dbReference type="EMBL" id="CP007457">
    <property type="protein sequence ID" value="AIZ15805.1"/>
    <property type="molecule type" value="Genomic_DNA"/>
</dbReference>
<dbReference type="Proteomes" id="UP000030636">
    <property type="component" value="Chromosome"/>
</dbReference>
<organism evidence="2 3">
    <name type="scientific">Bifidobacterium pseudolongum PV8-2</name>
    <dbReference type="NCBI Taxonomy" id="1447715"/>
    <lineage>
        <taxon>Bacteria</taxon>
        <taxon>Bacillati</taxon>
        <taxon>Actinomycetota</taxon>
        <taxon>Actinomycetes</taxon>
        <taxon>Bifidobacteriales</taxon>
        <taxon>Bifidobacteriaceae</taxon>
        <taxon>Bifidobacterium</taxon>
    </lineage>
</organism>